<dbReference type="EMBL" id="GBXM01027567">
    <property type="protein sequence ID" value="JAH81010.1"/>
    <property type="molecule type" value="Transcribed_RNA"/>
</dbReference>
<organism evidence="1">
    <name type="scientific">Anguilla anguilla</name>
    <name type="common">European freshwater eel</name>
    <name type="synonym">Muraena anguilla</name>
    <dbReference type="NCBI Taxonomy" id="7936"/>
    <lineage>
        <taxon>Eukaryota</taxon>
        <taxon>Metazoa</taxon>
        <taxon>Chordata</taxon>
        <taxon>Craniata</taxon>
        <taxon>Vertebrata</taxon>
        <taxon>Euteleostomi</taxon>
        <taxon>Actinopterygii</taxon>
        <taxon>Neopterygii</taxon>
        <taxon>Teleostei</taxon>
        <taxon>Anguilliformes</taxon>
        <taxon>Anguillidae</taxon>
        <taxon>Anguilla</taxon>
    </lineage>
</organism>
<accession>A0A0E9UI90</accession>
<reference evidence="1" key="1">
    <citation type="submission" date="2014-11" db="EMBL/GenBank/DDBJ databases">
        <authorList>
            <person name="Amaro Gonzalez C."/>
        </authorList>
    </citation>
    <scope>NUCLEOTIDE SEQUENCE</scope>
</reference>
<name>A0A0E9UI90_ANGAN</name>
<proteinExistence type="predicted"/>
<dbReference type="EMBL" id="GBXM01043116">
    <property type="protein sequence ID" value="JAH65461.1"/>
    <property type="molecule type" value="Transcribed_RNA"/>
</dbReference>
<protein>
    <submittedName>
        <fullName evidence="1">Uncharacterized protein</fullName>
    </submittedName>
</protein>
<sequence length="15" mass="1860">MNFKFKLSLNTRTFL</sequence>
<reference evidence="1" key="2">
    <citation type="journal article" date="2015" name="Fish Shellfish Immunol.">
        <title>Early steps in the European eel (Anguilla anguilla)-Vibrio vulnificus interaction in the gills: Role of the RtxA13 toxin.</title>
        <authorList>
            <person name="Callol A."/>
            <person name="Pajuelo D."/>
            <person name="Ebbesson L."/>
            <person name="Teles M."/>
            <person name="MacKenzie S."/>
            <person name="Amaro C."/>
        </authorList>
    </citation>
    <scope>NUCLEOTIDE SEQUENCE</scope>
</reference>
<evidence type="ECO:0000313" key="1">
    <source>
        <dbReference type="EMBL" id="JAH65461.1"/>
    </source>
</evidence>